<evidence type="ECO:0000313" key="2">
    <source>
        <dbReference type="Proteomes" id="UP000639772"/>
    </source>
</evidence>
<gene>
    <name evidence="1" type="ORF">HPP92_020926</name>
</gene>
<dbReference type="AlphaFoldDB" id="A0A835Q1D7"/>
<evidence type="ECO:0000313" key="1">
    <source>
        <dbReference type="EMBL" id="KAG0462450.1"/>
    </source>
</evidence>
<proteinExistence type="predicted"/>
<sequence>MSRKVQSRILFLEDELRSAASTSDSAQSLGAASTSVSARSILTAWAELRNPFLLSSDPYRVAAALRTLHAARSFLHVADPQAKVLLSLLSSVSSLPPGSLSLILGLLYCWLRKSHRASSNILNSVVAALSHLLSSPPQSPALAVLLLGAFAASPVLEESSRRECLDLLCHILASEAFEEELVPEVLAGIGYALSRSDDVYFGRILSSLLQIWNRGVIRPSLYYGLMILALVDWLVSGFVNSRYLCRIDSLCGEISVENWKVKGYAPFAVFMSAAGVLRALRMVSASKVKFSPQTRNLVEGSISSVAEVAVSILGVSLEKSLLLQCISVGLARCGLVSFSAPMLLALCEALLKEIFPLGRLCAMALKNSRANSTDSVIDKVKGHFESIIFKEAGAITSVFCNQYAYADEKQKTIIEKYIWEYTLEFYSNIRDAALVLRRQNDQLMSYIEKVAEAAFLMVVVFAAEVSRQRLNSKSSPWIQPEVAVKILIAFSCIEYMRRIRLPEYTEAIRCAILTMQEHVALCVSFVESMPTYVELTNKQGMLNLAEQRYAWSEDLVRSSRLLFFLRVLPTCISLIPALVFGKLIVPMMFLCLHHPNEKVARASHSVFVAFMSSGKDSDNNERLDLKEKLVFYYTQRALEAYPCITPFEGLASGVVSLVRHLPAGSPAIFYCINYLAKKAADLCKEATSEDVAMWKNWEGNSEPSKKVIDLLMRLIYLVDIQVLPYLLKQLAEFILRLAQEGKKVMLDQLYVQVAESDDVIRKPVLVSWLQSLSYLCSGELTSSYSPMKHLGSTVCNGVSMNNTSGEIMQSML</sequence>
<organism evidence="1 2">
    <name type="scientific">Vanilla planifolia</name>
    <name type="common">Vanilla</name>
    <dbReference type="NCBI Taxonomy" id="51239"/>
    <lineage>
        <taxon>Eukaryota</taxon>
        <taxon>Viridiplantae</taxon>
        <taxon>Streptophyta</taxon>
        <taxon>Embryophyta</taxon>
        <taxon>Tracheophyta</taxon>
        <taxon>Spermatophyta</taxon>
        <taxon>Magnoliopsida</taxon>
        <taxon>Liliopsida</taxon>
        <taxon>Asparagales</taxon>
        <taxon>Orchidaceae</taxon>
        <taxon>Vanilloideae</taxon>
        <taxon>Vanilleae</taxon>
        <taxon>Vanilla</taxon>
    </lineage>
</organism>
<dbReference type="InterPro" id="IPR016024">
    <property type="entry name" value="ARM-type_fold"/>
</dbReference>
<reference evidence="1 2" key="1">
    <citation type="journal article" date="2020" name="Nat. Food">
        <title>A phased Vanilla planifolia genome enables genetic improvement of flavour and production.</title>
        <authorList>
            <person name="Hasing T."/>
            <person name="Tang H."/>
            <person name="Brym M."/>
            <person name="Khazi F."/>
            <person name="Huang T."/>
            <person name="Chambers A.H."/>
        </authorList>
    </citation>
    <scope>NUCLEOTIDE SEQUENCE [LARGE SCALE GENOMIC DNA]</scope>
    <source>
        <tissue evidence="1">Leaf</tissue>
    </source>
</reference>
<dbReference type="SUPFAM" id="SSF48371">
    <property type="entry name" value="ARM repeat"/>
    <property type="match status" value="1"/>
</dbReference>
<dbReference type="OrthoDB" id="18975at2759"/>
<dbReference type="Proteomes" id="UP000639772">
    <property type="component" value="Chromosome 11"/>
</dbReference>
<protein>
    <submittedName>
        <fullName evidence="1">Uncharacterized protein</fullName>
    </submittedName>
</protein>
<dbReference type="PANTHER" id="PTHR36337:SF1">
    <property type="entry name" value="OBSCURIN-LIKE PROTEIN"/>
    <property type="match status" value="1"/>
</dbReference>
<dbReference type="PANTHER" id="PTHR36337">
    <property type="entry name" value="OBSCURIN-LIKE PROTEIN"/>
    <property type="match status" value="1"/>
</dbReference>
<name>A0A835Q1D7_VANPL</name>
<comment type="caution">
    <text evidence="1">The sequence shown here is derived from an EMBL/GenBank/DDBJ whole genome shotgun (WGS) entry which is preliminary data.</text>
</comment>
<accession>A0A835Q1D7</accession>
<dbReference type="EMBL" id="JADCNM010000011">
    <property type="protein sequence ID" value="KAG0462450.1"/>
    <property type="molecule type" value="Genomic_DNA"/>
</dbReference>